<dbReference type="AlphaFoldDB" id="G0N2Q8"/>
<name>G0N2Q8_CAEBE</name>
<evidence type="ECO:0000313" key="2">
    <source>
        <dbReference type="Proteomes" id="UP000008068"/>
    </source>
</evidence>
<dbReference type="EMBL" id="GL379831">
    <property type="protein sequence ID" value="EGT50966.1"/>
    <property type="molecule type" value="Genomic_DNA"/>
</dbReference>
<reference evidence="2" key="1">
    <citation type="submission" date="2011-07" db="EMBL/GenBank/DDBJ databases">
        <authorList>
            <consortium name="Caenorhabditis brenneri Sequencing and Analysis Consortium"/>
            <person name="Wilson R.K."/>
        </authorList>
    </citation>
    <scope>NUCLEOTIDE SEQUENCE [LARGE SCALE GENOMIC DNA]</scope>
    <source>
        <strain evidence="2">PB2801</strain>
    </source>
</reference>
<proteinExistence type="predicted"/>
<protein>
    <submittedName>
        <fullName evidence="1">Uncharacterized protein</fullName>
    </submittedName>
</protein>
<dbReference type="HOGENOM" id="CLU_162888_0_0_1"/>
<evidence type="ECO:0000313" key="1">
    <source>
        <dbReference type="EMBL" id="EGT50966.1"/>
    </source>
</evidence>
<gene>
    <name evidence="1" type="ORF">CAEBREN_01925</name>
</gene>
<sequence length="97" mass="11451">MTGAKDGLKDSHGVNWRKDNILNVSWAVEDLGELRLFHKADGRIEAGRIQLSFFDSSRHIGQRHGRMELWEWYMERGIQLRRPYDPLVYVEEQILVI</sequence>
<dbReference type="InParanoid" id="G0N2Q8"/>
<organism evidence="2">
    <name type="scientific">Caenorhabditis brenneri</name>
    <name type="common">Nematode worm</name>
    <dbReference type="NCBI Taxonomy" id="135651"/>
    <lineage>
        <taxon>Eukaryota</taxon>
        <taxon>Metazoa</taxon>
        <taxon>Ecdysozoa</taxon>
        <taxon>Nematoda</taxon>
        <taxon>Chromadorea</taxon>
        <taxon>Rhabditida</taxon>
        <taxon>Rhabditina</taxon>
        <taxon>Rhabditomorpha</taxon>
        <taxon>Rhabditoidea</taxon>
        <taxon>Rhabditidae</taxon>
        <taxon>Peloderinae</taxon>
        <taxon>Caenorhabditis</taxon>
    </lineage>
</organism>
<keyword evidence="2" id="KW-1185">Reference proteome</keyword>
<dbReference type="Proteomes" id="UP000008068">
    <property type="component" value="Unassembled WGS sequence"/>
</dbReference>
<accession>G0N2Q8</accession>